<keyword evidence="1" id="KW-0802">TPR repeat</keyword>
<dbReference type="SUPFAM" id="SSF48452">
    <property type="entry name" value="TPR-like"/>
    <property type="match status" value="2"/>
</dbReference>
<name>A0A453ILA8_AEGTS</name>
<feature type="repeat" description="TPR" evidence="1">
    <location>
        <begin position="117"/>
        <end position="150"/>
    </location>
</feature>
<dbReference type="Proteomes" id="UP000015105">
    <property type="component" value="Chromosome 4D"/>
</dbReference>
<sequence length="501" mass="56558">ELPKASQENSYLISCDPNLALVTAFFLSLSDGSVLAQDDSVAPAATMSKQADAIVAGLRRIEDGSVISNEHTIKWRIFTDKARAFFIKGKLDEAERFFKAALHQAKEGFGLRDPHAASALKNLAEFYVLRKEFEKAEPLFLEAIEILEQSFGPDDIRVGRALRNLGQHYHIQNRFDQAQTCYERALKIQGSVVGPGHPDYANTMYLLARVLSQQRKRKDAEALLRESIRILEEAGLGESPACLQRMMFHSMELMNLKQLDEAENLRRKILHIMELSKGWDSLGTTAAAVQLSVTLVALGKLRESEELLQRCLAVRKKILSEDHIQVASILVHLARLSLLRIISDIKVNNDLCRSHLVRGKRLVNDAIRIAEKILNPSREDQKKPKNAFGIELERIAATGILLEALEIVGHLDSGRMAIQAWAPAFDYEHFEQALRRWVSLYNEPRTRNIVSNALRPLYMKCWRTLVGATRHAPFMDAPHLQDLLAESQQIMKELGGENNMM</sequence>
<dbReference type="EnsemblPlants" id="AET4Gv20599900.14">
    <property type="protein sequence ID" value="AET4Gv20599900.14"/>
    <property type="gene ID" value="AET4Gv20599900"/>
</dbReference>
<dbReference type="AlphaFoldDB" id="A0A453ILA8"/>
<dbReference type="PANTHER" id="PTHR47689">
    <property type="entry name" value="TETRATRICOPEPTIDE REPEAT (TPR)-LIKE SUPERFAMILY PROTEIN"/>
    <property type="match status" value="1"/>
</dbReference>
<protein>
    <submittedName>
        <fullName evidence="2">Uncharacterized protein</fullName>
    </submittedName>
</protein>
<keyword evidence="3" id="KW-1185">Reference proteome</keyword>
<evidence type="ECO:0000256" key="1">
    <source>
        <dbReference type="PROSITE-ProRule" id="PRU00339"/>
    </source>
</evidence>
<proteinExistence type="predicted"/>
<dbReference type="InterPro" id="IPR019734">
    <property type="entry name" value="TPR_rpt"/>
</dbReference>
<dbReference type="PROSITE" id="PS50005">
    <property type="entry name" value="TPR"/>
    <property type="match status" value="2"/>
</dbReference>
<evidence type="ECO:0000313" key="2">
    <source>
        <dbReference type="EnsemblPlants" id="AET4Gv20599900.14"/>
    </source>
</evidence>
<reference evidence="3" key="1">
    <citation type="journal article" date="2014" name="Science">
        <title>Ancient hybridizations among the ancestral genomes of bread wheat.</title>
        <authorList>
            <consortium name="International Wheat Genome Sequencing Consortium,"/>
            <person name="Marcussen T."/>
            <person name="Sandve S.R."/>
            <person name="Heier L."/>
            <person name="Spannagl M."/>
            <person name="Pfeifer M."/>
            <person name="Jakobsen K.S."/>
            <person name="Wulff B.B."/>
            <person name="Steuernagel B."/>
            <person name="Mayer K.F."/>
            <person name="Olsen O.A."/>
        </authorList>
    </citation>
    <scope>NUCLEOTIDE SEQUENCE [LARGE SCALE GENOMIC DNA]</scope>
    <source>
        <strain evidence="3">cv. AL8/78</strain>
    </source>
</reference>
<reference evidence="3" key="2">
    <citation type="journal article" date="2017" name="Nat. Plants">
        <title>The Aegilops tauschii genome reveals multiple impacts of transposons.</title>
        <authorList>
            <person name="Zhao G."/>
            <person name="Zou C."/>
            <person name="Li K."/>
            <person name="Wang K."/>
            <person name="Li T."/>
            <person name="Gao L."/>
            <person name="Zhang X."/>
            <person name="Wang H."/>
            <person name="Yang Z."/>
            <person name="Liu X."/>
            <person name="Jiang W."/>
            <person name="Mao L."/>
            <person name="Kong X."/>
            <person name="Jiao Y."/>
            <person name="Jia J."/>
        </authorList>
    </citation>
    <scope>NUCLEOTIDE SEQUENCE [LARGE SCALE GENOMIC DNA]</scope>
    <source>
        <strain evidence="3">cv. AL8/78</strain>
    </source>
</reference>
<dbReference type="Pfam" id="PF13374">
    <property type="entry name" value="TPR_10"/>
    <property type="match status" value="2"/>
</dbReference>
<reference evidence="2" key="5">
    <citation type="journal article" date="2021" name="G3 (Bethesda)">
        <title>Aegilops tauschii genome assembly Aet v5.0 features greater sequence contiguity and improved annotation.</title>
        <authorList>
            <person name="Wang L."/>
            <person name="Zhu T."/>
            <person name="Rodriguez J.C."/>
            <person name="Deal K.R."/>
            <person name="Dubcovsky J."/>
            <person name="McGuire P.E."/>
            <person name="Lux T."/>
            <person name="Spannagl M."/>
            <person name="Mayer K.F.X."/>
            <person name="Baldrich P."/>
            <person name="Meyers B.C."/>
            <person name="Huo N."/>
            <person name="Gu Y.Q."/>
            <person name="Zhou H."/>
            <person name="Devos K.M."/>
            <person name="Bennetzen J.L."/>
            <person name="Unver T."/>
            <person name="Budak H."/>
            <person name="Gulick P.J."/>
            <person name="Galiba G."/>
            <person name="Kalapos B."/>
            <person name="Nelson D.R."/>
            <person name="Li P."/>
            <person name="You F.M."/>
            <person name="Luo M.C."/>
            <person name="Dvorak J."/>
        </authorList>
    </citation>
    <scope>NUCLEOTIDE SEQUENCE [LARGE SCALE GENOMIC DNA]</scope>
    <source>
        <strain evidence="2">cv. AL8/78</strain>
    </source>
</reference>
<dbReference type="Pfam" id="PF13424">
    <property type="entry name" value="TPR_12"/>
    <property type="match status" value="1"/>
</dbReference>
<evidence type="ECO:0000313" key="3">
    <source>
        <dbReference type="Proteomes" id="UP000015105"/>
    </source>
</evidence>
<dbReference type="Gene3D" id="1.25.40.10">
    <property type="entry name" value="Tetratricopeptide repeat domain"/>
    <property type="match status" value="2"/>
</dbReference>
<dbReference type="PANTHER" id="PTHR47689:SF3">
    <property type="entry name" value="KINESIN LIGHT CHAIN"/>
    <property type="match status" value="1"/>
</dbReference>
<reference evidence="2" key="4">
    <citation type="submission" date="2019-03" db="UniProtKB">
        <authorList>
            <consortium name="EnsemblPlants"/>
        </authorList>
    </citation>
    <scope>IDENTIFICATION</scope>
</reference>
<reference evidence="2" key="3">
    <citation type="journal article" date="2017" name="Nature">
        <title>Genome sequence of the progenitor of the wheat D genome Aegilops tauschii.</title>
        <authorList>
            <person name="Luo M.C."/>
            <person name="Gu Y.Q."/>
            <person name="Puiu D."/>
            <person name="Wang H."/>
            <person name="Twardziok S.O."/>
            <person name="Deal K.R."/>
            <person name="Huo N."/>
            <person name="Zhu T."/>
            <person name="Wang L."/>
            <person name="Wang Y."/>
            <person name="McGuire P.E."/>
            <person name="Liu S."/>
            <person name="Long H."/>
            <person name="Ramasamy R.K."/>
            <person name="Rodriguez J.C."/>
            <person name="Van S.L."/>
            <person name="Yuan L."/>
            <person name="Wang Z."/>
            <person name="Xia Z."/>
            <person name="Xiao L."/>
            <person name="Anderson O.D."/>
            <person name="Ouyang S."/>
            <person name="Liang Y."/>
            <person name="Zimin A.V."/>
            <person name="Pertea G."/>
            <person name="Qi P."/>
            <person name="Bennetzen J.L."/>
            <person name="Dai X."/>
            <person name="Dawson M.W."/>
            <person name="Muller H.G."/>
            <person name="Kugler K."/>
            <person name="Rivarola-Duarte L."/>
            <person name="Spannagl M."/>
            <person name="Mayer K.F.X."/>
            <person name="Lu F.H."/>
            <person name="Bevan M.W."/>
            <person name="Leroy P."/>
            <person name="Li P."/>
            <person name="You F.M."/>
            <person name="Sun Q."/>
            <person name="Liu Z."/>
            <person name="Lyons E."/>
            <person name="Wicker T."/>
            <person name="Salzberg S.L."/>
            <person name="Devos K.M."/>
            <person name="Dvorak J."/>
        </authorList>
    </citation>
    <scope>NUCLEOTIDE SEQUENCE [LARGE SCALE GENOMIC DNA]</scope>
    <source>
        <strain evidence="2">cv. AL8/78</strain>
    </source>
</reference>
<accession>A0A453ILA8</accession>
<dbReference type="InterPro" id="IPR011990">
    <property type="entry name" value="TPR-like_helical_dom_sf"/>
</dbReference>
<dbReference type="Gramene" id="AET4Gv20599900.14">
    <property type="protein sequence ID" value="AET4Gv20599900.14"/>
    <property type="gene ID" value="AET4Gv20599900"/>
</dbReference>
<dbReference type="SMART" id="SM00028">
    <property type="entry name" value="TPR"/>
    <property type="match status" value="5"/>
</dbReference>
<feature type="repeat" description="TPR" evidence="1">
    <location>
        <begin position="159"/>
        <end position="192"/>
    </location>
</feature>
<organism evidence="2 3">
    <name type="scientific">Aegilops tauschii subsp. strangulata</name>
    <name type="common">Goatgrass</name>
    <dbReference type="NCBI Taxonomy" id="200361"/>
    <lineage>
        <taxon>Eukaryota</taxon>
        <taxon>Viridiplantae</taxon>
        <taxon>Streptophyta</taxon>
        <taxon>Embryophyta</taxon>
        <taxon>Tracheophyta</taxon>
        <taxon>Spermatophyta</taxon>
        <taxon>Magnoliopsida</taxon>
        <taxon>Liliopsida</taxon>
        <taxon>Poales</taxon>
        <taxon>Poaceae</taxon>
        <taxon>BOP clade</taxon>
        <taxon>Pooideae</taxon>
        <taxon>Triticodae</taxon>
        <taxon>Triticeae</taxon>
        <taxon>Triticinae</taxon>
        <taxon>Aegilops</taxon>
    </lineage>
</organism>